<protein>
    <submittedName>
        <fullName evidence="1">Uncharacterized protein</fullName>
    </submittedName>
</protein>
<organism evidence="1 2">
    <name type="scientific">Pomacea canaliculata</name>
    <name type="common">Golden apple snail</name>
    <dbReference type="NCBI Taxonomy" id="400727"/>
    <lineage>
        <taxon>Eukaryota</taxon>
        <taxon>Metazoa</taxon>
        <taxon>Spiralia</taxon>
        <taxon>Lophotrochozoa</taxon>
        <taxon>Mollusca</taxon>
        <taxon>Gastropoda</taxon>
        <taxon>Caenogastropoda</taxon>
        <taxon>Architaenioglossa</taxon>
        <taxon>Ampullarioidea</taxon>
        <taxon>Ampullariidae</taxon>
        <taxon>Pomacea</taxon>
    </lineage>
</organism>
<evidence type="ECO:0000313" key="1">
    <source>
        <dbReference type="EMBL" id="PVD21490.1"/>
    </source>
</evidence>
<evidence type="ECO:0000313" key="2">
    <source>
        <dbReference type="Proteomes" id="UP000245119"/>
    </source>
</evidence>
<reference evidence="1 2" key="1">
    <citation type="submission" date="2018-04" db="EMBL/GenBank/DDBJ databases">
        <title>The genome of golden apple snail Pomacea canaliculata provides insight into stress tolerance and invasive adaptation.</title>
        <authorList>
            <person name="Liu C."/>
            <person name="Liu B."/>
            <person name="Ren Y."/>
            <person name="Zhang Y."/>
            <person name="Wang H."/>
            <person name="Li S."/>
            <person name="Jiang F."/>
            <person name="Yin L."/>
            <person name="Zhang G."/>
            <person name="Qian W."/>
            <person name="Fan W."/>
        </authorList>
    </citation>
    <scope>NUCLEOTIDE SEQUENCE [LARGE SCALE GENOMIC DNA]</scope>
    <source>
        <strain evidence="1">SZHN2017</strain>
        <tissue evidence="1">Muscle</tissue>
    </source>
</reference>
<proteinExistence type="predicted"/>
<dbReference type="PANTHER" id="PTHR35348">
    <property type="entry name" value="TESTIS, PROSTATE AND PLACENTA-EXPRESSED PROTEIN"/>
    <property type="match status" value="1"/>
</dbReference>
<dbReference type="AlphaFoldDB" id="A0A2T7NJY8"/>
<dbReference type="Proteomes" id="UP000245119">
    <property type="component" value="Linkage Group LG12"/>
</dbReference>
<accession>A0A2T7NJY8</accession>
<comment type="caution">
    <text evidence="1">The sequence shown here is derived from an EMBL/GenBank/DDBJ whole genome shotgun (WGS) entry which is preliminary data.</text>
</comment>
<sequence>MTTVGVQPQTVERVNALQLPSYAYHYPHFKRVQLAAVKEQLFHPNLPTLRRMEMDTHMQKLPDEHSRTSTTCGPGLAVVILCDVQSCCLTVLLRKVRDEWSAFLCKCPERFDIKLPEVPPKKDLHFTGYAVRYLRPDVTRGWRYTLQQEPRLDQFGQKPLPANIYARYRDTYPKYFRNVASSAWR</sequence>
<dbReference type="EMBL" id="PZQS01000012">
    <property type="protein sequence ID" value="PVD21490.1"/>
    <property type="molecule type" value="Genomic_DNA"/>
</dbReference>
<keyword evidence="2" id="KW-1185">Reference proteome</keyword>
<gene>
    <name evidence="1" type="ORF">C0Q70_19664</name>
</gene>
<dbReference type="PANTHER" id="PTHR35348:SF1">
    <property type="entry name" value="TESTIS, PROSTATE AND PLACENTA-EXPRESSED PROTEIN"/>
    <property type="match status" value="1"/>
</dbReference>
<dbReference type="Pfam" id="PF22574">
    <property type="entry name" value="SPMIP8"/>
    <property type="match status" value="1"/>
</dbReference>
<dbReference type="InterPro" id="IPR034584">
    <property type="entry name" value="SPMIP8"/>
</dbReference>
<dbReference type="OrthoDB" id="9970246at2759"/>
<name>A0A2T7NJY8_POMCA</name>